<feature type="compositionally biased region" description="Basic and acidic residues" evidence="1">
    <location>
        <begin position="78"/>
        <end position="88"/>
    </location>
</feature>
<protein>
    <recommendedName>
        <fullName evidence="4">PD-(D/E)XK endonuclease-like domain-containing protein</fullName>
    </recommendedName>
</protein>
<comment type="caution">
    <text evidence="2">The sequence shown here is derived from an EMBL/GenBank/DDBJ whole genome shotgun (WGS) entry which is preliminary data.</text>
</comment>
<keyword evidence="3" id="KW-1185">Reference proteome</keyword>
<evidence type="ECO:0008006" key="4">
    <source>
        <dbReference type="Google" id="ProtNLM"/>
    </source>
</evidence>
<feature type="region of interest" description="Disordered" evidence="1">
    <location>
        <begin position="39"/>
        <end position="90"/>
    </location>
</feature>
<gene>
    <name evidence="2" type="ORF">MPOCJGCO_3080</name>
</gene>
<feature type="compositionally biased region" description="Gly residues" evidence="1">
    <location>
        <begin position="50"/>
        <end position="62"/>
    </location>
</feature>
<reference evidence="2" key="2">
    <citation type="submission" date="2021-08" db="EMBL/GenBank/DDBJ databases">
        <authorList>
            <person name="Tani A."/>
            <person name="Ola A."/>
            <person name="Ogura Y."/>
            <person name="Katsura K."/>
            <person name="Hayashi T."/>
        </authorList>
    </citation>
    <scope>NUCLEOTIDE SEQUENCE</scope>
    <source>
        <strain evidence="2">DSM 23632</strain>
    </source>
</reference>
<evidence type="ECO:0000313" key="2">
    <source>
        <dbReference type="EMBL" id="GJE60961.1"/>
    </source>
</evidence>
<organism evidence="2 3">
    <name type="scientific">Methylobacterium trifolii</name>
    <dbReference type="NCBI Taxonomy" id="1003092"/>
    <lineage>
        <taxon>Bacteria</taxon>
        <taxon>Pseudomonadati</taxon>
        <taxon>Pseudomonadota</taxon>
        <taxon>Alphaproteobacteria</taxon>
        <taxon>Hyphomicrobiales</taxon>
        <taxon>Methylobacteriaceae</taxon>
        <taxon>Methylobacterium</taxon>
    </lineage>
</organism>
<accession>A0ABQ4U0I7</accession>
<dbReference type="Proteomes" id="UP001055057">
    <property type="component" value="Unassembled WGS sequence"/>
</dbReference>
<proteinExistence type="predicted"/>
<sequence length="348" mass="37084">MRGRRFSRRAVAERRGLLAGLTLETKLLGLERELLRKDWSGQPRAPAGQPDGGRGVSGGGGHWASRPGGPAAGSEGTSTERTETEDGTRVVSIRIHAGPRPFDEQHTVVAPDGESRVFETSGATQTIRDGQSGEVLARSTFTAEGVEPEAVVQPAFLATVPAVVARTIELAGALFAVLSARRDGFGTVLGMSAQEYRPAEGFDENPALWVGQLDQAGLDAACPRNGEVQALTDSVAASVRASGLYRSALDFGNQVHSVIANIVNDRNDPDLKAEVSMAPTGPTGRIGQIGTVRLDLYERSMPGTTCIYDYKTGQRGLGPLRALNLATIAKRYFPDTQRIIVIQVRPSR</sequence>
<evidence type="ECO:0000313" key="3">
    <source>
        <dbReference type="Proteomes" id="UP001055057"/>
    </source>
</evidence>
<reference evidence="2" key="1">
    <citation type="journal article" date="2021" name="Front. Microbiol.">
        <title>Comprehensive Comparative Genomics and Phenotyping of Methylobacterium Species.</title>
        <authorList>
            <person name="Alessa O."/>
            <person name="Ogura Y."/>
            <person name="Fujitani Y."/>
            <person name="Takami H."/>
            <person name="Hayashi T."/>
            <person name="Sahin N."/>
            <person name="Tani A."/>
        </authorList>
    </citation>
    <scope>NUCLEOTIDE SEQUENCE</scope>
    <source>
        <strain evidence="2">DSM 23632</strain>
    </source>
</reference>
<evidence type="ECO:0000256" key="1">
    <source>
        <dbReference type="SAM" id="MobiDB-lite"/>
    </source>
</evidence>
<dbReference type="RefSeq" id="WP_238183540.1">
    <property type="nucleotide sequence ID" value="NZ_BPRB01000176.1"/>
</dbReference>
<dbReference type="EMBL" id="BPRB01000176">
    <property type="protein sequence ID" value="GJE60961.1"/>
    <property type="molecule type" value="Genomic_DNA"/>
</dbReference>
<name>A0ABQ4U0I7_9HYPH</name>